<evidence type="ECO:0000313" key="3">
    <source>
        <dbReference type="EMBL" id="MDR6779375.1"/>
    </source>
</evidence>
<organism evidence="3 4">
    <name type="scientific">Paenibacillus peoriae</name>
    <dbReference type="NCBI Taxonomy" id="59893"/>
    <lineage>
        <taxon>Bacteria</taxon>
        <taxon>Bacillati</taxon>
        <taxon>Bacillota</taxon>
        <taxon>Bacilli</taxon>
        <taxon>Bacillales</taxon>
        <taxon>Paenibacillaceae</taxon>
        <taxon>Paenibacillus</taxon>
    </lineage>
</organism>
<sequence>MSYQISNIMIPQHKRKEINDKIIHLIDNNLTAKHGITSQIIYNTYTGDGGLHRLSFNDYGNFHLFSEAKKELENGQFFTPHHVCNFIIDCIKPSKHDLIADLTAGIGNFFNFLPNLSNVYANEIDIKAYKVMKYLYPAIHISKDDIRNYHPDISFDLILGNPPFNLKWTVEKDEYLSQLYYCIKAHELLKPAGLLGLIVPCSFLSDNFTDGGMIKELNNRYNFVYQVAMPSDAFKSVGVDNFKTKIMFFQKKSEHIVEENSYHTDFYIAELNSTSSDYIYNKFIQPIISTKEKIKHKLFFEQIHSNNEDKNFSFKVTKYLFDIKRNPKINLNYAKCVDYVNRYYAQIRPNEMKFDEWEQVRITKRKVLSYLKRVLKNQHIIEKDSIKLVKTNYGLKLKGYSHKNKIYLSKFTETKEVSFSDMIVKGEYPFEDQSYKKFFDKKVRAFNMQSKQFKNIELDAKITTFLDNLVIVDYENDEEIRLNPIQKEDTNKILQKQYGFLQWGQGAGKSVSGIANLLYRLKYKNVRNVFIVSTAIAINNTWQSILEDYKISYIRINELSDINKIQQGQIVIITLNILSKYQKFIKKYIKIQSQKVALILDEADNISNPNSKRTKAVLSVFRRVKYKTLMTGTMTRNTITEAATQFELLYNNSINMLSESEYIYKPDKDDKTKLNETKNKLYLKPIPAYHKGYKLFNESHIPEKITVFGVGQHTQDIFNSEVLKRMIDKTIITRTFEEVRGQKIYEIFQNTSRFSAKEKDLYRKAIEEFYSMKHLFKSTGNLRKDRMMEILNQLMLMLKICAVPQAYKEYLGDTPNKFKVILSMLNKWNNEYVAIGVRHIKTVNAYVEAIRDKFPNRPLFVITGDKVNLNKRKEIVNELRKSGNGILLSTQQSLSSSMNIGFVNKVIIPELSWNEATMSQYYFRFVRYNSKNLKEIHFVTYENSIESNLLGLILTKEKLNLFMKNQEIDDDELYEKYGVHFDLLDMLMTKEKDKEGKTYIRWGRQDIV</sequence>
<proteinExistence type="predicted"/>
<dbReference type="SUPFAM" id="SSF53335">
    <property type="entry name" value="S-adenosyl-L-methionine-dependent methyltransferases"/>
    <property type="match status" value="1"/>
</dbReference>
<dbReference type="InterPro" id="IPR027417">
    <property type="entry name" value="P-loop_NTPase"/>
</dbReference>
<dbReference type="SUPFAM" id="SSF52540">
    <property type="entry name" value="P-loop containing nucleoside triphosphate hydrolases"/>
    <property type="match status" value="2"/>
</dbReference>
<comment type="caution">
    <text evidence="3">The sequence shown here is derived from an EMBL/GenBank/DDBJ whole genome shotgun (WGS) entry which is preliminary data.</text>
</comment>
<dbReference type="RefSeq" id="WP_310168671.1">
    <property type="nucleotide sequence ID" value="NZ_JAVDUG010000004.1"/>
</dbReference>
<dbReference type="Pfam" id="PF00176">
    <property type="entry name" value="SNF2-rel_dom"/>
    <property type="match status" value="1"/>
</dbReference>
<protein>
    <recommendedName>
        <fullName evidence="2">Helicase ATP-binding domain-containing protein</fullName>
    </recommendedName>
</protein>
<dbReference type="InterPro" id="IPR000330">
    <property type="entry name" value="SNF2_N"/>
</dbReference>
<dbReference type="Gene3D" id="3.40.50.150">
    <property type="entry name" value="Vaccinia Virus protein VP39"/>
    <property type="match status" value="1"/>
</dbReference>
<keyword evidence="4" id="KW-1185">Reference proteome</keyword>
<dbReference type="CDD" id="cd02440">
    <property type="entry name" value="AdoMet_MTases"/>
    <property type="match status" value="1"/>
</dbReference>
<dbReference type="PROSITE" id="PS51192">
    <property type="entry name" value="HELICASE_ATP_BIND_1"/>
    <property type="match status" value="1"/>
</dbReference>
<dbReference type="InterPro" id="IPR001650">
    <property type="entry name" value="Helicase_C-like"/>
</dbReference>
<evidence type="ECO:0000313" key="4">
    <source>
        <dbReference type="Proteomes" id="UP001266807"/>
    </source>
</evidence>
<dbReference type="SMART" id="SM00487">
    <property type="entry name" value="DEXDc"/>
    <property type="match status" value="1"/>
</dbReference>
<dbReference type="InterPro" id="IPR050496">
    <property type="entry name" value="SNF2_RAD54_helicase_repair"/>
</dbReference>
<dbReference type="Gene3D" id="3.40.50.300">
    <property type="entry name" value="P-loop containing nucleotide triphosphate hydrolases"/>
    <property type="match status" value="2"/>
</dbReference>
<evidence type="ECO:0000259" key="2">
    <source>
        <dbReference type="PROSITE" id="PS51192"/>
    </source>
</evidence>
<dbReference type="InterPro" id="IPR003356">
    <property type="entry name" value="DNA_methylase_A-5"/>
</dbReference>
<dbReference type="PANTHER" id="PTHR45629">
    <property type="entry name" value="SNF2/RAD54 FAMILY MEMBER"/>
    <property type="match status" value="1"/>
</dbReference>
<dbReference type="InterPro" id="IPR029063">
    <property type="entry name" value="SAM-dependent_MTases_sf"/>
</dbReference>
<dbReference type="InterPro" id="IPR002052">
    <property type="entry name" value="DNA_methylase_N6_adenine_CS"/>
</dbReference>
<evidence type="ECO:0000256" key="1">
    <source>
        <dbReference type="ARBA" id="ARBA00022747"/>
    </source>
</evidence>
<reference evidence="3 4" key="1">
    <citation type="submission" date="2023-07" db="EMBL/GenBank/DDBJ databases">
        <title>Sorghum-associated microbial communities from plants grown in Nebraska, USA.</title>
        <authorList>
            <person name="Schachtman D."/>
        </authorList>
    </citation>
    <scope>NUCLEOTIDE SEQUENCE [LARGE SCALE GENOMIC DNA]</scope>
    <source>
        <strain evidence="3 4">BE143</strain>
    </source>
</reference>
<feature type="domain" description="Helicase ATP-binding" evidence="2">
    <location>
        <begin position="490"/>
        <end position="652"/>
    </location>
</feature>
<dbReference type="InterPro" id="IPR014001">
    <property type="entry name" value="Helicase_ATP-bd"/>
</dbReference>
<gene>
    <name evidence="3" type="ORF">J2W98_003655</name>
</gene>
<dbReference type="EMBL" id="JAVDUG010000004">
    <property type="protein sequence ID" value="MDR6779375.1"/>
    <property type="molecule type" value="Genomic_DNA"/>
</dbReference>
<dbReference type="Proteomes" id="UP001266807">
    <property type="component" value="Unassembled WGS sequence"/>
</dbReference>
<name>A0ABU1QKP0_9BACL</name>
<dbReference type="Pfam" id="PF02384">
    <property type="entry name" value="N6_Mtase"/>
    <property type="match status" value="1"/>
</dbReference>
<dbReference type="PROSITE" id="PS00092">
    <property type="entry name" value="N6_MTASE"/>
    <property type="match status" value="1"/>
</dbReference>
<accession>A0ABU1QKP0</accession>
<dbReference type="PRINTS" id="PR00507">
    <property type="entry name" value="N12N6MTFRASE"/>
</dbReference>
<keyword evidence="1" id="KW-0680">Restriction system</keyword>
<dbReference type="Pfam" id="PF00271">
    <property type="entry name" value="Helicase_C"/>
    <property type="match status" value="1"/>
</dbReference>
<dbReference type="PANTHER" id="PTHR45629:SF7">
    <property type="entry name" value="DNA EXCISION REPAIR PROTEIN ERCC-6-RELATED"/>
    <property type="match status" value="1"/>
</dbReference>